<keyword evidence="8 11" id="KW-0472">Membrane</keyword>
<comment type="subcellular location">
    <subcellularLocation>
        <location evidence="1">Membrane</location>
        <topology evidence="1">Multi-pass membrane protein</topology>
    </subcellularLocation>
</comment>
<comment type="similarity">
    <text evidence="10">Belongs to the NhaD Na(+)/H(+) (TC 2.A.62) antiporter family.</text>
</comment>
<keyword evidence="14" id="KW-1185">Reference proteome</keyword>
<dbReference type="RefSeq" id="WP_182584034.1">
    <property type="nucleotide sequence ID" value="NZ_JABVCQ010000018.1"/>
</dbReference>
<dbReference type="AlphaFoldDB" id="A0A839HGK5"/>
<evidence type="ECO:0000313" key="13">
    <source>
        <dbReference type="EMBL" id="MBB1126406.1"/>
    </source>
</evidence>
<feature type="transmembrane region" description="Helical" evidence="11">
    <location>
        <begin position="158"/>
        <end position="174"/>
    </location>
</feature>
<dbReference type="GO" id="GO:0015297">
    <property type="term" value="F:antiporter activity"/>
    <property type="evidence" value="ECO:0007669"/>
    <property type="project" value="UniProtKB-KW"/>
</dbReference>
<evidence type="ECO:0000256" key="9">
    <source>
        <dbReference type="ARBA" id="ARBA00023201"/>
    </source>
</evidence>
<dbReference type="PANTHER" id="PTHR43269">
    <property type="entry name" value="SODIUM/PROTON ANTIPORTER 1-RELATED"/>
    <property type="match status" value="1"/>
</dbReference>
<organism evidence="13 14">
    <name type="scientific">Thiospirillum jenense</name>
    <dbReference type="NCBI Taxonomy" id="1653858"/>
    <lineage>
        <taxon>Bacteria</taxon>
        <taxon>Pseudomonadati</taxon>
        <taxon>Pseudomonadota</taxon>
        <taxon>Gammaproteobacteria</taxon>
        <taxon>Chromatiales</taxon>
        <taxon>Chromatiaceae</taxon>
        <taxon>Thiospirillum</taxon>
    </lineage>
</organism>
<accession>A0A839HGK5</accession>
<comment type="caution">
    <text evidence="13">The sequence shown here is derived from an EMBL/GenBank/DDBJ whole genome shotgun (WGS) entry which is preliminary data.</text>
</comment>
<gene>
    <name evidence="13" type="primary">nhaD</name>
    <name evidence="13" type="ORF">HUK38_09185</name>
</gene>
<keyword evidence="7" id="KW-0406">Ion transport</keyword>
<keyword evidence="9" id="KW-0739">Sodium transport</keyword>
<feature type="transmembrane region" description="Helical" evidence="11">
    <location>
        <begin position="220"/>
        <end position="241"/>
    </location>
</feature>
<evidence type="ECO:0000256" key="7">
    <source>
        <dbReference type="ARBA" id="ARBA00023065"/>
    </source>
</evidence>
<evidence type="ECO:0000256" key="8">
    <source>
        <dbReference type="ARBA" id="ARBA00023136"/>
    </source>
</evidence>
<feature type="transmembrane region" description="Helical" evidence="11">
    <location>
        <begin position="262"/>
        <end position="279"/>
    </location>
</feature>
<evidence type="ECO:0000313" key="14">
    <source>
        <dbReference type="Proteomes" id="UP000548632"/>
    </source>
</evidence>
<dbReference type="InterPro" id="IPR004680">
    <property type="entry name" value="Cit_transptr-like_dom"/>
</dbReference>
<dbReference type="Proteomes" id="UP000548632">
    <property type="component" value="Unassembled WGS sequence"/>
</dbReference>
<feature type="transmembrane region" description="Helical" evidence="11">
    <location>
        <begin position="65"/>
        <end position="81"/>
    </location>
</feature>
<name>A0A839HGK5_9GAMM</name>
<evidence type="ECO:0000256" key="10">
    <source>
        <dbReference type="ARBA" id="ARBA00025753"/>
    </source>
</evidence>
<feature type="transmembrane region" description="Helical" evidence="11">
    <location>
        <begin position="336"/>
        <end position="354"/>
    </location>
</feature>
<feature type="transmembrane region" description="Helical" evidence="11">
    <location>
        <begin position="448"/>
        <end position="470"/>
    </location>
</feature>
<dbReference type="NCBIfam" id="NF038006">
    <property type="entry name" value="NhaD_1"/>
    <property type="match status" value="1"/>
</dbReference>
<evidence type="ECO:0000256" key="11">
    <source>
        <dbReference type="SAM" id="Phobius"/>
    </source>
</evidence>
<feature type="domain" description="Citrate transporter-like" evidence="12">
    <location>
        <begin position="50"/>
        <end position="411"/>
    </location>
</feature>
<evidence type="ECO:0000256" key="3">
    <source>
        <dbReference type="ARBA" id="ARBA00022449"/>
    </source>
</evidence>
<evidence type="ECO:0000256" key="1">
    <source>
        <dbReference type="ARBA" id="ARBA00004141"/>
    </source>
</evidence>
<proteinExistence type="inferred from homology"/>
<evidence type="ECO:0000256" key="2">
    <source>
        <dbReference type="ARBA" id="ARBA00022448"/>
    </source>
</evidence>
<protein>
    <submittedName>
        <fullName evidence="13">Sodium:proton antiporter NhaD</fullName>
    </submittedName>
</protein>
<dbReference type="GO" id="GO:0006814">
    <property type="term" value="P:sodium ion transport"/>
    <property type="evidence" value="ECO:0007669"/>
    <property type="project" value="UniProtKB-KW"/>
</dbReference>
<feature type="transmembrane region" description="Helical" evidence="11">
    <location>
        <begin position="374"/>
        <end position="392"/>
    </location>
</feature>
<feature type="transmembrane region" description="Helical" evidence="11">
    <location>
        <begin position="404"/>
        <end position="428"/>
    </location>
</feature>
<evidence type="ECO:0000256" key="5">
    <source>
        <dbReference type="ARBA" id="ARBA00022989"/>
    </source>
</evidence>
<feature type="transmembrane region" description="Helical" evidence="11">
    <location>
        <begin position="285"/>
        <end position="302"/>
    </location>
</feature>
<dbReference type="EMBL" id="JABVCQ010000018">
    <property type="protein sequence ID" value="MBB1126406.1"/>
    <property type="molecule type" value="Genomic_DNA"/>
</dbReference>
<keyword evidence="6" id="KW-0915">Sodium</keyword>
<keyword evidence="3" id="KW-0050">Antiport</keyword>
<evidence type="ECO:0000259" key="12">
    <source>
        <dbReference type="Pfam" id="PF03600"/>
    </source>
</evidence>
<keyword evidence="4 11" id="KW-0812">Transmembrane</keyword>
<evidence type="ECO:0000256" key="6">
    <source>
        <dbReference type="ARBA" id="ARBA00023053"/>
    </source>
</evidence>
<dbReference type="InterPro" id="IPR045016">
    <property type="entry name" value="NhaD-like"/>
</dbReference>
<evidence type="ECO:0000256" key="4">
    <source>
        <dbReference type="ARBA" id="ARBA00022692"/>
    </source>
</evidence>
<reference evidence="13 14" key="1">
    <citation type="journal article" date="2020" name="Arch. Microbiol.">
        <title>The genome sequence of the giant phototrophic gammaproteobacterium Thiospirillum jenense gives insight into its physiological properties and phylogenetic relationships.</title>
        <authorList>
            <person name="Imhoff J.F."/>
            <person name="Meyer T.E."/>
            <person name="Kyndt J.A."/>
        </authorList>
    </citation>
    <scope>NUCLEOTIDE SEQUENCE [LARGE SCALE GENOMIC DNA]</scope>
    <source>
        <strain evidence="13 14">DSM 216</strain>
    </source>
</reference>
<dbReference type="PANTHER" id="PTHR43269:SF2">
    <property type="entry name" value="SODIUM_PROTON ANTIPORTER 1-RELATED"/>
    <property type="match status" value="1"/>
</dbReference>
<keyword evidence="5 11" id="KW-1133">Transmembrane helix</keyword>
<feature type="transmembrane region" description="Helical" evidence="11">
    <location>
        <begin position="179"/>
        <end position="200"/>
    </location>
</feature>
<dbReference type="Pfam" id="PF03600">
    <property type="entry name" value="CitMHS"/>
    <property type="match status" value="1"/>
</dbReference>
<keyword evidence="2" id="KW-0813">Transport</keyword>
<feature type="transmembrane region" description="Helical" evidence="11">
    <location>
        <begin position="33"/>
        <end position="53"/>
    </location>
</feature>
<dbReference type="GO" id="GO:0016020">
    <property type="term" value="C:membrane"/>
    <property type="evidence" value="ECO:0007669"/>
    <property type="project" value="UniProtKB-SubCell"/>
</dbReference>
<sequence>MQISKSHWGLIIALTCTPSIVIASEHSITLNLTTTWVGITALLFFVIAYALVMAEEFTHLRKSKPVMLAAGLIWLLIAIYYTQHSQSALPAEAVRHNIMEFGELFLFLLAAMTYINALEERHVFAALRDWLIRLGLSYRQLFWLTGWLAFFISPIADNLTTALLMCAVVMAVGIKSPTFIGLACINVVVAANAGGAFSPFGDITTLMVWQKGLIDFQTFFLLFIPSVVSYVIPAALMHRAIPIEMPPPGNEQIATKRGAKRMIFLFLATIATAVSFHNYFHLPPVLGMMTGLAYLKFFGFYLKQTGERTTVKAGHIEDTLPFDIFIPVARAEWDTLLFFYGVILCVGGLGFIGYLELLSHLSYDMLGATAANTLVGVLSAIVDNIPVMFAVLTMNPDMSQGQWLLVTLTAGIGGSLLSIGSAAGVALMGQSRGYYTFFAHLRWTPHIALGYFIAIVSHLFINASTFAIPVR</sequence>